<dbReference type="GO" id="GO:0015020">
    <property type="term" value="F:glucuronosyltransferase activity"/>
    <property type="evidence" value="ECO:0007669"/>
    <property type="project" value="TreeGrafter"/>
</dbReference>
<reference evidence="7" key="1">
    <citation type="submission" date="2024-06" db="EMBL/GenBank/DDBJ databases">
        <authorList>
            <person name="Liu X."/>
            <person name="Lenzi L."/>
            <person name="Haldenby T S."/>
            <person name="Uol C."/>
        </authorList>
    </citation>
    <scope>NUCLEOTIDE SEQUENCE</scope>
</reference>
<evidence type="ECO:0000313" key="7">
    <source>
        <dbReference type="EMBL" id="CAL5134174.1"/>
    </source>
</evidence>
<keyword evidence="4" id="KW-1133">Transmembrane helix</keyword>
<dbReference type="PANTHER" id="PTHR12270">
    <property type="entry name" value="GLYCOSYLTRANSFERASE-RELATED"/>
    <property type="match status" value="1"/>
</dbReference>
<evidence type="ECO:0000256" key="3">
    <source>
        <dbReference type="ARBA" id="ARBA00022968"/>
    </source>
</evidence>
<sequence length="392" mass="45627">MSFLLRLALLGFTCASFVLTLYEVYIAHIFRTNVFLYYDYEQVLYNDPSSVHITFVVEGSQEAVRAIAALKSILYFQGRISDLENSCILEKTHLPEPICAGIQQPRHNFISLHVIGNADVRSMFNAHLSMLKLRNFRWNFYRIENYLTKLNYIPSVYKQRPTDLLQLLLPEILPPEVVKTIVLQPEVLLNENIAELWDHFDRFDKEQIYAGATDQTELEECNLLRAIYDRKIHNGVLLMKLQVMRERNWSVLWRHAMQKLILENPALPLTVTDILHTITVRNPTVLYRLSGEWNVQLSDQNANGCRSVVWPNRRPDEPDCITRPGEPSQPNRPNMAKLITFPHHPDPTAEDCGKGMWANHSNVNRSLSSNELKERYRSMYRIFKDLSLSCFH</sequence>
<dbReference type="GO" id="GO:0035269">
    <property type="term" value="P:protein O-linked glycosylation via mannose"/>
    <property type="evidence" value="ECO:0007669"/>
    <property type="project" value="TreeGrafter"/>
</dbReference>
<dbReference type="GO" id="GO:0016020">
    <property type="term" value="C:membrane"/>
    <property type="evidence" value="ECO:0007669"/>
    <property type="project" value="UniProtKB-SubCell"/>
</dbReference>
<dbReference type="PANTHER" id="PTHR12270:SF25">
    <property type="entry name" value="GLYCOSYLTRANSFERASE-LIKE PROTEIN LARGE"/>
    <property type="match status" value="1"/>
</dbReference>
<evidence type="ECO:0000256" key="5">
    <source>
        <dbReference type="ARBA" id="ARBA00023136"/>
    </source>
</evidence>
<dbReference type="AlphaFoldDB" id="A0AAV2TDM0"/>
<dbReference type="EMBL" id="CAXLJL010000179">
    <property type="protein sequence ID" value="CAL5134174.1"/>
    <property type="molecule type" value="Genomic_DNA"/>
</dbReference>
<dbReference type="InterPro" id="IPR051292">
    <property type="entry name" value="Xyl/GlcA_transferase"/>
</dbReference>
<evidence type="ECO:0000256" key="1">
    <source>
        <dbReference type="ARBA" id="ARBA00004606"/>
    </source>
</evidence>
<keyword evidence="2" id="KW-0812">Transmembrane</keyword>
<keyword evidence="3" id="KW-0735">Signal-anchor</keyword>
<name>A0AAV2TDM0_CALDB</name>
<accession>A0AAV2TDM0</accession>
<evidence type="ECO:0000256" key="2">
    <source>
        <dbReference type="ARBA" id="ARBA00022692"/>
    </source>
</evidence>
<dbReference type="Gene3D" id="3.90.550.10">
    <property type="entry name" value="Spore Coat Polysaccharide Biosynthesis Protein SpsA, Chain A"/>
    <property type="match status" value="1"/>
</dbReference>
<dbReference type="InterPro" id="IPR029044">
    <property type="entry name" value="Nucleotide-diphossugar_trans"/>
</dbReference>
<evidence type="ECO:0000313" key="8">
    <source>
        <dbReference type="Proteomes" id="UP001497525"/>
    </source>
</evidence>
<keyword evidence="6" id="KW-0325">Glycoprotein</keyword>
<dbReference type="SUPFAM" id="SSF53448">
    <property type="entry name" value="Nucleotide-diphospho-sugar transferases"/>
    <property type="match status" value="1"/>
</dbReference>
<organism evidence="7 8">
    <name type="scientific">Calicophoron daubneyi</name>
    <name type="common">Rumen fluke</name>
    <name type="synonym">Paramphistomum daubneyi</name>
    <dbReference type="NCBI Taxonomy" id="300641"/>
    <lineage>
        <taxon>Eukaryota</taxon>
        <taxon>Metazoa</taxon>
        <taxon>Spiralia</taxon>
        <taxon>Lophotrochozoa</taxon>
        <taxon>Platyhelminthes</taxon>
        <taxon>Trematoda</taxon>
        <taxon>Digenea</taxon>
        <taxon>Plagiorchiida</taxon>
        <taxon>Pronocephalata</taxon>
        <taxon>Paramphistomoidea</taxon>
        <taxon>Paramphistomidae</taxon>
        <taxon>Calicophoron</taxon>
    </lineage>
</organism>
<evidence type="ECO:0000256" key="4">
    <source>
        <dbReference type="ARBA" id="ARBA00022989"/>
    </source>
</evidence>
<dbReference type="Proteomes" id="UP001497525">
    <property type="component" value="Unassembled WGS sequence"/>
</dbReference>
<protein>
    <submittedName>
        <fullName evidence="7">Uncharacterized protein</fullName>
    </submittedName>
</protein>
<dbReference type="GO" id="GO:0042285">
    <property type="term" value="F:xylosyltransferase activity"/>
    <property type="evidence" value="ECO:0007669"/>
    <property type="project" value="TreeGrafter"/>
</dbReference>
<evidence type="ECO:0000256" key="6">
    <source>
        <dbReference type="ARBA" id="ARBA00023180"/>
    </source>
</evidence>
<gene>
    <name evidence="7" type="ORF">CDAUBV1_LOCUS7396</name>
</gene>
<proteinExistence type="predicted"/>
<comment type="caution">
    <text evidence="7">The sequence shown here is derived from an EMBL/GenBank/DDBJ whole genome shotgun (WGS) entry which is preliminary data.</text>
</comment>
<keyword evidence="5" id="KW-0472">Membrane</keyword>
<comment type="subcellular location">
    <subcellularLocation>
        <location evidence="1">Membrane</location>
        <topology evidence="1">Single-pass type II membrane protein</topology>
    </subcellularLocation>
</comment>